<dbReference type="AlphaFoldDB" id="A0AA88PIX2"/>
<evidence type="ECO:0000259" key="17">
    <source>
        <dbReference type="PROSITE" id="PS50916"/>
    </source>
</evidence>
<dbReference type="PROSITE" id="PS50916">
    <property type="entry name" value="RABBD"/>
    <property type="match status" value="1"/>
</dbReference>
<keyword evidence="2" id="KW-0597">Phosphoprotein</keyword>
<dbReference type="InterPro" id="IPR041282">
    <property type="entry name" value="FYVE_2"/>
</dbReference>
<dbReference type="Gene3D" id="2.60.40.150">
    <property type="entry name" value="C2 domain"/>
    <property type="match status" value="2"/>
</dbReference>
<evidence type="ECO:0000256" key="13">
    <source>
        <dbReference type="ARBA" id="ARBA00082389"/>
    </source>
</evidence>
<dbReference type="GO" id="GO:0008270">
    <property type="term" value="F:zinc ion binding"/>
    <property type="evidence" value="ECO:0007669"/>
    <property type="project" value="UniProtKB-KW"/>
</dbReference>
<evidence type="ECO:0000313" key="19">
    <source>
        <dbReference type="Proteomes" id="UP001187343"/>
    </source>
</evidence>
<dbReference type="InterPro" id="IPR044134">
    <property type="entry name" value="FYVE_Slp4"/>
</dbReference>
<evidence type="ECO:0000256" key="12">
    <source>
        <dbReference type="ARBA" id="ARBA00075520"/>
    </source>
</evidence>
<dbReference type="InterPro" id="IPR000008">
    <property type="entry name" value="C2_dom"/>
</dbReference>
<dbReference type="Pfam" id="PF00168">
    <property type="entry name" value="C2"/>
    <property type="match status" value="2"/>
</dbReference>
<evidence type="ECO:0000256" key="6">
    <source>
        <dbReference type="ARBA" id="ARBA00022833"/>
    </source>
</evidence>
<name>A0AA88PIX2_9TELE</name>
<evidence type="ECO:0000256" key="14">
    <source>
        <dbReference type="SAM" id="Coils"/>
    </source>
</evidence>
<keyword evidence="3" id="KW-0479">Metal-binding</keyword>
<dbReference type="PROSITE" id="PS50004">
    <property type="entry name" value="C2"/>
    <property type="match status" value="2"/>
</dbReference>
<evidence type="ECO:0000256" key="11">
    <source>
        <dbReference type="ARBA" id="ARBA00072166"/>
    </source>
</evidence>
<dbReference type="GO" id="GO:0070382">
    <property type="term" value="C:exocytic vesicle"/>
    <property type="evidence" value="ECO:0007669"/>
    <property type="project" value="TreeGrafter"/>
</dbReference>
<evidence type="ECO:0000256" key="9">
    <source>
        <dbReference type="ARBA" id="ARBA00053613"/>
    </source>
</evidence>
<evidence type="ECO:0000256" key="15">
    <source>
        <dbReference type="SAM" id="MobiDB-lite"/>
    </source>
</evidence>
<dbReference type="InterPro" id="IPR043567">
    <property type="entry name" value="SYTL1-5_C2B"/>
</dbReference>
<keyword evidence="6" id="KW-0862">Zinc</keyword>
<dbReference type="InterPro" id="IPR035892">
    <property type="entry name" value="C2_domain_sf"/>
</dbReference>
<dbReference type="GO" id="GO:0006886">
    <property type="term" value="P:intracellular protein transport"/>
    <property type="evidence" value="ECO:0007669"/>
    <property type="project" value="InterPro"/>
</dbReference>
<comment type="caution">
    <text evidence="18">The sequence shown here is derived from an EMBL/GenBank/DDBJ whole genome shotgun (WGS) entry which is preliminary data.</text>
</comment>
<gene>
    <name evidence="18" type="ORF">Q8A67_013748</name>
</gene>
<proteinExistence type="predicted"/>
<feature type="domain" description="C2" evidence="16">
    <location>
        <begin position="533"/>
        <end position="658"/>
    </location>
</feature>
<dbReference type="Pfam" id="PF02318">
    <property type="entry name" value="FYVE_2"/>
    <property type="match status" value="1"/>
</dbReference>
<evidence type="ECO:0000256" key="4">
    <source>
        <dbReference type="ARBA" id="ARBA00022737"/>
    </source>
</evidence>
<feature type="domain" description="RabBD" evidence="17">
    <location>
        <begin position="6"/>
        <end position="124"/>
    </location>
</feature>
<dbReference type="GO" id="GO:0042043">
    <property type="term" value="F:neurexin family protein binding"/>
    <property type="evidence" value="ECO:0007669"/>
    <property type="project" value="TreeGrafter"/>
</dbReference>
<feature type="coiled-coil region" evidence="14">
    <location>
        <begin position="24"/>
        <end position="51"/>
    </location>
</feature>
<comment type="subcellular location">
    <subcellularLocation>
        <location evidence="1">Cytoplasmic vesicle</location>
        <location evidence="1">Secretory vesicle membrane</location>
        <topology evidence="1">Peripheral membrane protein</topology>
    </subcellularLocation>
</comment>
<feature type="region of interest" description="Disordered" evidence="15">
    <location>
        <begin position="193"/>
        <end position="264"/>
    </location>
</feature>
<dbReference type="SUPFAM" id="SSF49562">
    <property type="entry name" value="C2 domain (Calcium/lipid-binding domain, CaLB)"/>
    <property type="match status" value="2"/>
</dbReference>
<evidence type="ECO:0000256" key="3">
    <source>
        <dbReference type="ARBA" id="ARBA00022723"/>
    </source>
</evidence>
<accession>A0AA88PIX2</accession>
<dbReference type="EMBL" id="JAUYZG010000013">
    <property type="protein sequence ID" value="KAK2891105.1"/>
    <property type="molecule type" value="Genomic_DNA"/>
</dbReference>
<keyword evidence="5" id="KW-0863">Zinc-finger</keyword>
<reference evidence="18" key="1">
    <citation type="submission" date="2023-08" db="EMBL/GenBank/DDBJ databases">
        <title>Chromosome-level Genome Assembly of mud carp (Cirrhinus molitorella).</title>
        <authorList>
            <person name="Liu H."/>
        </authorList>
    </citation>
    <scope>NUCLEOTIDE SEQUENCE</scope>
    <source>
        <strain evidence="18">Prfri</strain>
        <tissue evidence="18">Muscle</tissue>
    </source>
</reference>
<evidence type="ECO:0000313" key="18">
    <source>
        <dbReference type="EMBL" id="KAK2891105.1"/>
    </source>
</evidence>
<feature type="compositionally biased region" description="Polar residues" evidence="15">
    <location>
        <begin position="239"/>
        <end position="248"/>
    </location>
</feature>
<protein>
    <recommendedName>
        <fullName evidence="11">Synaptotagmin-like protein 4</fullName>
    </recommendedName>
    <alternativeName>
        <fullName evidence="12">Exophilin-2</fullName>
    </alternativeName>
    <alternativeName>
        <fullName evidence="13">Granuphilin</fullName>
    </alternativeName>
</protein>
<dbReference type="CDD" id="cd04020">
    <property type="entry name" value="C2B_SLP_1-2-3-4"/>
    <property type="match status" value="1"/>
</dbReference>
<dbReference type="GO" id="GO:0030658">
    <property type="term" value="C:transport vesicle membrane"/>
    <property type="evidence" value="ECO:0007669"/>
    <property type="project" value="UniProtKB-SubCell"/>
</dbReference>
<dbReference type="FunFam" id="3.30.40.10:FF:000018">
    <property type="entry name" value="Synaptotagmin-like 5, isoform CRA_a"/>
    <property type="match status" value="1"/>
</dbReference>
<evidence type="ECO:0000256" key="2">
    <source>
        <dbReference type="ARBA" id="ARBA00022553"/>
    </source>
</evidence>
<dbReference type="GO" id="GO:0005886">
    <property type="term" value="C:plasma membrane"/>
    <property type="evidence" value="ECO:0007669"/>
    <property type="project" value="TreeGrafter"/>
</dbReference>
<dbReference type="Gene3D" id="3.30.40.10">
    <property type="entry name" value="Zinc/RING finger domain, C3HC4 (zinc finger)"/>
    <property type="match status" value="1"/>
</dbReference>
<sequence>MVQNMEINTSFLTESEQEFILEVLRRDEELRRLEELRVKKLKAELLDVRRKGAKRSSGKYSERSCGRCQEPMSLLTCNSSQCRVCKHQVCKKCQSARPNGSWMCTVCAKEIDLKMSTGDWFFDERVNRYSTTPGHDLVRVSLRKRPLGKKHETAGEMLLNRAELNSSQTVPMPRPRLKDIALANKSSSLETSEVLDVLEQQRSDTESIGKASLGRSSHAETESSHSTPKMQRKEEPTDESSPAGSAMSTLMVPANSDSPSSTETASLIHHMNACSDSLRDVDGLFKKSVRRVHKLSDIKPASTLDLREEGTESAAPSMRDRSQSVPGLNADDDEEEEDIDNLVNIHRQKFGDSLGSLGGSRATLGSTMSVYSEAGDYDRVEVSGDIYFSLSYDEPSQSLFIVVQECRGLAYADAAKKKCNPYVKAYLLPDKSKKKTSIKHNINPSFKETLKYSISRTQLMTRTLQLSVWHYDRFGHNAFLGEVEVPLDSHDIDSARQECMALRGKGAAQPASPFDQYKGELMISLKYVTANKTHGEDSNGKGKKTKPSGAELHVLIKEAKNLTSMKAGGTCDSFVKGYLLPSKSKSSSKKKTPVVKKTKNPNYNHTFVYNDLSLEQLKDVCLELTLWDRETLSSNDFLGGVRLSLGGVTIKEGKEEWVADSTGEEILLWKKMMQYPDSWAEGTLPLRSSMGKGK</sequence>
<dbReference type="GO" id="GO:0031267">
    <property type="term" value="F:small GTPase binding"/>
    <property type="evidence" value="ECO:0007669"/>
    <property type="project" value="InterPro"/>
</dbReference>
<evidence type="ECO:0000259" key="16">
    <source>
        <dbReference type="PROSITE" id="PS50004"/>
    </source>
</evidence>
<dbReference type="PANTHER" id="PTHR45716:SF4">
    <property type="entry name" value="SYNAPTOTAGMIN-LIKE PROTEIN 4"/>
    <property type="match status" value="1"/>
</dbReference>
<comment type="subunit">
    <text evidence="10">Part of a ternary complex containing STX1A and RAB27A. Can bind both dominant negative and dominant active mutants of RAB27A. Binds STXBP1, RAB3A, RAB8A and RAB27B. Interacts with MYO5A.</text>
</comment>
<dbReference type="PANTHER" id="PTHR45716">
    <property type="entry name" value="BITESIZE, ISOFORM I"/>
    <property type="match status" value="1"/>
</dbReference>
<dbReference type="FunFam" id="2.60.40.150:FF:000121">
    <property type="entry name" value="Synaptotagmin-like 4, isoform CRA_a"/>
    <property type="match status" value="1"/>
</dbReference>
<keyword evidence="19" id="KW-1185">Reference proteome</keyword>
<evidence type="ECO:0000256" key="8">
    <source>
        <dbReference type="ARBA" id="ARBA00023329"/>
    </source>
</evidence>
<comment type="function">
    <text evidence="9">Modulates exocytosis of dense-core granules and secretion of hormones in the pancreas and the pituitary. Interacts with vesicles containing negatively charged phospholipids in a Ca(2+)-independent manner.</text>
</comment>
<dbReference type="Proteomes" id="UP001187343">
    <property type="component" value="Unassembled WGS sequence"/>
</dbReference>
<organism evidence="18 19">
    <name type="scientific">Cirrhinus molitorella</name>
    <name type="common">mud carp</name>
    <dbReference type="NCBI Taxonomy" id="172907"/>
    <lineage>
        <taxon>Eukaryota</taxon>
        <taxon>Metazoa</taxon>
        <taxon>Chordata</taxon>
        <taxon>Craniata</taxon>
        <taxon>Vertebrata</taxon>
        <taxon>Euteleostomi</taxon>
        <taxon>Actinopterygii</taxon>
        <taxon>Neopterygii</taxon>
        <taxon>Teleostei</taxon>
        <taxon>Ostariophysi</taxon>
        <taxon>Cypriniformes</taxon>
        <taxon>Cyprinidae</taxon>
        <taxon>Labeoninae</taxon>
        <taxon>Labeonini</taxon>
        <taxon>Cirrhinus</taxon>
    </lineage>
</organism>
<evidence type="ECO:0000256" key="7">
    <source>
        <dbReference type="ARBA" id="ARBA00023136"/>
    </source>
</evidence>
<keyword evidence="8" id="KW-0968">Cytoplasmic vesicle</keyword>
<feature type="domain" description="C2" evidence="16">
    <location>
        <begin position="382"/>
        <end position="500"/>
    </location>
</feature>
<dbReference type="InterPro" id="IPR011011">
    <property type="entry name" value="Znf_FYVE_PHD"/>
</dbReference>
<evidence type="ECO:0000256" key="10">
    <source>
        <dbReference type="ARBA" id="ARBA00063761"/>
    </source>
</evidence>
<dbReference type="SMART" id="SM00239">
    <property type="entry name" value="C2"/>
    <property type="match status" value="2"/>
</dbReference>
<keyword evidence="4" id="KW-0677">Repeat</keyword>
<dbReference type="InterPro" id="IPR013083">
    <property type="entry name" value="Znf_RING/FYVE/PHD"/>
</dbReference>
<feature type="region of interest" description="Disordered" evidence="15">
    <location>
        <begin position="303"/>
        <end position="333"/>
    </location>
</feature>
<feature type="compositionally biased region" description="Polar residues" evidence="15">
    <location>
        <begin position="255"/>
        <end position="264"/>
    </location>
</feature>
<dbReference type="CDD" id="cd15764">
    <property type="entry name" value="FYVE_Slp4"/>
    <property type="match status" value="1"/>
</dbReference>
<dbReference type="FunFam" id="2.60.40.150:FF:000006">
    <property type="entry name" value="Synaptotagmin-like 5, isoform CRA_a"/>
    <property type="match status" value="1"/>
</dbReference>
<keyword evidence="14" id="KW-0175">Coiled coil</keyword>
<evidence type="ECO:0000256" key="5">
    <source>
        <dbReference type="ARBA" id="ARBA00022771"/>
    </source>
</evidence>
<evidence type="ECO:0000256" key="1">
    <source>
        <dbReference type="ARBA" id="ARBA00004268"/>
    </source>
</evidence>
<dbReference type="InterPro" id="IPR010911">
    <property type="entry name" value="Rab_BD"/>
</dbReference>
<keyword evidence="7" id="KW-0472">Membrane</keyword>
<dbReference type="GO" id="GO:0006887">
    <property type="term" value="P:exocytosis"/>
    <property type="evidence" value="ECO:0007669"/>
    <property type="project" value="TreeGrafter"/>
</dbReference>
<dbReference type="SUPFAM" id="SSF57903">
    <property type="entry name" value="FYVE/PHD zinc finger"/>
    <property type="match status" value="1"/>
</dbReference>